<feature type="region of interest" description="Disordered" evidence="2">
    <location>
        <begin position="123"/>
        <end position="166"/>
    </location>
</feature>
<feature type="compositionally biased region" description="Polar residues" evidence="2">
    <location>
        <begin position="58"/>
        <end position="96"/>
    </location>
</feature>
<name>A0A086SWD3_HAPC1</name>
<evidence type="ECO:0000256" key="1">
    <source>
        <dbReference type="ARBA" id="ARBA00044955"/>
    </source>
</evidence>
<sequence length="607" mass="64942">MTDRSRTNLARSSSHISSSSHATPASDPPSASSSIRPRNRRLISTGDPHNDHHDSTTERSSGLLSAFSPATSRVASPLSASRSAGVSPSRAPTSDIGQFLSDSWTQSWSSVQGLTSSLLSNMSAQDKMGARSKQGSRGRRLSPSGDRRASASWGPAPPAQRPGLDDVAAGSWAKRQEALKAARTASVLESHDGVNGGLDVSGRHKRRTSDEVTVERNRDNDYLVYIHHVQPEDTFVGIVLRYKCREDVFRRANGLWSRDSIQTRKWVTIPVDACDIRGRPCNPPSGKSPYEVDLLAPTPNAEEDDSKRQEATHGDFFSKPTDEPAAPTEQVEEDKPWTHVRWVMIDSIKDPVEIGRVPRGAMGYFPPRRRKSIRTISSLSTPRQSFDLPSATPGSVDGPSTRRPSSLSSSRPQFSGTPTSSRSRMGSDSADGIPAWMKRPGGVGSMGRNARAPGPDKDIFNTWTRKHIPGLNIDLPSMSIMGSETAHFGFRSDPNLVESSYEEGRDATAPNRQGTGLDRAAAAVETWLRGALAKHPGTPSRGGGDRGGADSAGDLIELADTGSDDGRPAGNHSAAWNAPGESSGRGDASATARGRMMAGMAKGGKAD</sequence>
<evidence type="ECO:0000313" key="3">
    <source>
        <dbReference type="EMBL" id="KFH41415.1"/>
    </source>
</evidence>
<feature type="compositionally biased region" description="Polar residues" evidence="2">
    <location>
        <begin position="374"/>
        <end position="384"/>
    </location>
</feature>
<dbReference type="HOGENOM" id="CLU_015384_0_0_1"/>
<feature type="region of interest" description="Disordered" evidence="2">
    <location>
        <begin position="183"/>
        <end position="213"/>
    </location>
</feature>
<comment type="caution">
    <text evidence="3">The sequence shown here is derived from an EMBL/GenBank/DDBJ whole genome shotgun (WGS) entry which is preliminary data.</text>
</comment>
<dbReference type="Proteomes" id="UP000029964">
    <property type="component" value="Unassembled WGS sequence"/>
</dbReference>
<dbReference type="STRING" id="857340.A0A086SWD3"/>
<proteinExistence type="inferred from homology"/>
<feature type="region of interest" description="Disordered" evidence="2">
    <location>
        <begin position="533"/>
        <end position="607"/>
    </location>
</feature>
<reference evidence="4" key="1">
    <citation type="journal article" date="2014" name="Genome Announc.">
        <title>Genome sequence and annotation of Acremonium chrysogenum, producer of the beta-lactam antibiotic cephalosporin C.</title>
        <authorList>
            <person name="Terfehr D."/>
            <person name="Dahlmann T.A."/>
            <person name="Specht T."/>
            <person name="Zadra I."/>
            <person name="Kuernsteiner H."/>
            <person name="Kueck U."/>
        </authorList>
    </citation>
    <scope>NUCLEOTIDE SEQUENCE [LARGE SCALE GENOMIC DNA]</scope>
    <source>
        <strain evidence="4">ATCC 11550 / CBS 779.69 / DSM 880 / IAM 14645 / JCM 23072 / IMI 49137</strain>
    </source>
</reference>
<dbReference type="EMBL" id="JPKY01000130">
    <property type="protein sequence ID" value="KFH41415.1"/>
    <property type="molecule type" value="Genomic_DNA"/>
</dbReference>
<protein>
    <recommendedName>
        <fullName evidence="5">LysM domain-containing protein</fullName>
    </recommendedName>
</protein>
<feature type="region of interest" description="Disordered" evidence="2">
    <location>
        <begin position="374"/>
        <end position="461"/>
    </location>
</feature>
<dbReference type="InterPro" id="IPR036779">
    <property type="entry name" value="LysM_dom_sf"/>
</dbReference>
<feature type="compositionally biased region" description="Polar residues" evidence="2">
    <location>
        <begin position="413"/>
        <end position="426"/>
    </location>
</feature>
<gene>
    <name evidence="3" type="ORF">ACRE_078710</name>
</gene>
<organism evidence="3 4">
    <name type="scientific">Hapsidospora chrysogenum (strain ATCC 11550 / CBS 779.69 / DSM 880 / IAM 14645 / JCM 23072 / IMI 49137)</name>
    <name type="common">Acremonium chrysogenum</name>
    <dbReference type="NCBI Taxonomy" id="857340"/>
    <lineage>
        <taxon>Eukaryota</taxon>
        <taxon>Fungi</taxon>
        <taxon>Dikarya</taxon>
        <taxon>Ascomycota</taxon>
        <taxon>Pezizomycotina</taxon>
        <taxon>Sordariomycetes</taxon>
        <taxon>Hypocreomycetidae</taxon>
        <taxon>Hypocreales</taxon>
        <taxon>Bionectriaceae</taxon>
        <taxon>Hapsidospora</taxon>
    </lineage>
</organism>
<dbReference type="OrthoDB" id="2192830at2759"/>
<feature type="compositionally biased region" description="Basic and acidic residues" evidence="2">
    <location>
        <begin position="48"/>
        <end position="57"/>
    </location>
</feature>
<accession>A0A086SWD3</accession>
<feature type="compositionally biased region" description="Low complexity" evidence="2">
    <location>
        <begin position="399"/>
        <end position="412"/>
    </location>
</feature>
<feature type="region of interest" description="Disordered" evidence="2">
    <location>
        <begin position="277"/>
        <end position="334"/>
    </location>
</feature>
<comment type="similarity">
    <text evidence="1">Belongs to the secreted LysM effector family.</text>
</comment>
<feature type="region of interest" description="Disordered" evidence="2">
    <location>
        <begin position="1"/>
        <end position="96"/>
    </location>
</feature>
<dbReference type="CDD" id="cd00118">
    <property type="entry name" value="LysM"/>
    <property type="match status" value="1"/>
</dbReference>
<dbReference type="AlphaFoldDB" id="A0A086SWD3"/>
<feature type="compositionally biased region" description="Low complexity" evidence="2">
    <location>
        <begin position="10"/>
        <end position="36"/>
    </location>
</feature>
<keyword evidence="4" id="KW-1185">Reference proteome</keyword>
<evidence type="ECO:0008006" key="5">
    <source>
        <dbReference type="Google" id="ProtNLM"/>
    </source>
</evidence>
<dbReference type="Gene3D" id="3.10.350.10">
    <property type="entry name" value="LysM domain"/>
    <property type="match status" value="1"/>
</dbReference>
<evidence type="ECO:0000313" key="4">
    <source>
        <dbReference type="Proteomes" id="UP000029964"/>
    </source>
</evidence>
<evidence type="ECO:0000256" key="2">
    <source>
        <dbReference type="SAM" id="MobiDB-lite"/>
    </source>
</evidence>
<dbReference type="InterPro" id="IPR018392">
    <property type="entry name" value="LysM"/>
</dbReference>